<evidence type="ECO:0000256" key="11">
    <source>
        <dbReference type="SAM" id="MobiDB-lite"/>
    </source>
</evidence>
<comment type="caution">
    <text evidence="13">The sequence shown here is derived from an EMBL/GenBank/DDBJ whole genome shotgun (WGS) entry which is preliminary data.</text>
</comment>
<keyword evidence="6" id="KW-0694">RNA-binding</keyword>
<accession>A0A9X0CRW8</accession>
<dbReference type="GO" id="GO:0005634">
    <property type="term" value="C:nucleus"/>
    <property type="evidence" value="ECO:0007669"/>
    <property type="project" value="UniProtKB-SubCell"/>
</dbReference>
<protein>
    <submittedName>
        <fullName evidence="13">Transcription factor IIIA</fullName>
    </submittedName>
</protein>
<dbReference type="Pfam" id="PF22110">
    <property type="entry name" value="TFIIIA_zf-C2H2"/>
    <property type="match status" value="1"/>
</dbReference>
<keyword evidence="14" id="KW-1185">Reference proteome</keyword>
<keyword evidence="7" id="KW-0805">Transcription regulation</keyword>
<proteinExistence type="predicted"/>
<dbReference type="AlphaFoldDB" id="A0A9X0CRW8"/>
<evidence type="ECO:0000256" key="6">
    <source>
        <dbReference type="ARBA" id="ARBA00022884"/>
    </source>
</evidence>
<dbReference type="PROSITE" id="PS00028">
    <property type="entry name" value="ZINC_FINGER_C2H2_1"/>
    <property type="match status" value="5"/>
</dbReference>
<dbReference type="InterPro" id="IPR013087">
    <property type="entry name" value="Znf_C2H2_type"/>
</dbReference>
<feature type="compositionally biased region" description="Basic and acidic residues" evidence="11">
    <location>
        <begin position="293"/>
        <end position="302"/>
    </location>
</feature>
<keyword evidence="4 10" id="KW-0863">Zinc-finger</keyword>
<dbReference type="EMBL" id="MU826839">
    <property type="protein sequence ID" value="KAJ7371968.1"/>
    <property type="molecule type" value="Genomic_DNA"/>
</dbReference>
<feature type="region of interest" description="Disordered" evidence="11">
    <location>
        <begin position="281"/>
        <end position="309"/>
    </location>
</feature>
<dbReference type="PROSITE" id="PS50157">
    <property type="entry name" value="ZINC_FINGER_C2H2_2"/>
    <property type="match status" value="7"/>
</dbReference>
<reference evidence="13" key="1">
    <citation type="submission" date="2023-01" db="EMBL/GenBank/DDBJ databases">
        <title>Genome assembly of the deep-sea coral Lophelia pertusa.</title>
        <authorList>
            <person name="Herrera S."/>
            <person name="Cordes E."/>
        </authorList>
    </citation>
    <scope>NUCLEOTIDE SEQUENCE</scope>
    <source>
        <strain evidence="13">USNM1676648</strain>
        <tissue evidence="13">Polyp</tissue>
    </source>
</reference>
<feature type="domain" description="C2H2-type" evidence="12">
    <location>
        <begin position="168"/>
        <end position="192"/>
    </location>
</feature>
<dbReference type="PANTHER" id="PTHR46179">
    <property type="entry name" value="ZINC FINGER PROTEIN"/>
    <property type="match status" value="1"/>
</dbReference>
<evidence type="ECO:0000256" key="8">
    <source>
        <dbReference type="ARBA" id="ARBA00023163"/>
    </source>
</evidence>
<dbReference type="GO" id="GO:0003723">
    <property type="term" value="F:RNA binding"/>
    <property type="evidence" value="ECO:0007669"/>
    <property type="project" value="UniProtKB-KW"/>
</dbReference>
<organism evidence="13 14">
    <name type="scientific">Desmophyllum pertusum</name>
    <dbReference type="NCBI Taxonomy" id="174260"/>
    <lineage>
        <taxon>Eukaryota</taxon>
        <taxon>Metazoa</taxon>
        <taxon>Cnidaria</taxon>
        <taxon>Anthozoa</taxon>
        <taxon>Hexacorallia</taxon>
        <taxon>Scleractinia</taxon>
        <taxon>Caryophylliina</taxon>
        <taxon>Caryophylliidae</taxon>
        <taxon>Desmophyllum</taxon>
    </lineage>
</organism>
<feature type="domain" description="C2H2-type" evidence="12">
    <location>
        <begin position="140"/>
        <end position="164"/>
    </location>
</feature>
<evidence type="ECO:0000256" key="5">
    <source>
        <dbReference type="ARBA" id="ARBA00022833"/>
    </source>
</evidence>
<feature type="domain" description="C2H2-type" evidence="12">
    <location>
        <begin position="223"/>
        <end position="253"/>
    </location>
</feature>
<keyword evidence="5" id="KW-0862">Zinc</keyword>
<evidence type="ECO:0000259" key="12">
    <source>
        <dbReference type="PROSITE" id="PS50157"/>
    </source>
</evidence>
<dbReference type="FunFam" id="3.30.160.60:FF:001102">
    <property type="entry name" value="Transcription factor IIIA"/>
    <property type="match status" value="1"/>
</dbReference>
<feature type="domain" description="C2H2-type" evidence="12">
    <location>
        <begin position="81"/>
        <end position="111"/>
    </location>
</feature>
<dbReference type="Proteomes" id="UP001163046">
    <property type="component" value="Unassembled WGS sequence"/>
</dbReference>
<dbReference type="SUPFAM" id="SSF57667">
    <property type="entry name" value="beta-beta-alpha zinc fingers"/>
    <property type="match status" value="4"/>
</dbReference>
<evidence type="ECO:0000313" key="14">
    <source>
        <dbReference type="Proteomes" id="UP001163046"/>
    </source>
</evidence>
<gene>
    <name evidence="13" type="primary">GTF3A</name>
    <name evidence="13" type="ORF">OS493_021394</name>
</gene>
<dbReference type="SMART" id="SM00355">
    <property type="entry name" value="ZnF_C2H2"/>
    <property type="match status" value="7"/>
</dbReference>
<evidence type="ECO:0000256" key="3">
    <source>
        <dbReference type="ARBA" id="ARBA00022737"/>
    </source>
</evidence>
<evidence type="ECO:0000256" key="7">
    <source>
        <dbReference type="ARBA" id="ARBA00023015"/>
    </source>
</evidence>
<evidence type="ECO:0000256" key="9">
    <source>
        <dbReference type="ARBA" id="ARBA00023242"/>
    </source>
</evidence>
<evidence type="ECO:0000256" key="10">
    <source>
        <dbReference type="PROSITE-ProRule" id="PRU00042"/>
    </source>
</evidence>
<feature type="domain" description="C2H2-type" evidence="12">
    <location>
        <begin position="110"/>
        <end position="137"/>
    </location>
</feature>
<dbReference type="PANTHER" id="PTHR46179:SF13">
    <property type="entry name" value="C2H2-TYPE DOMAIN-CONTAINING PROTEIN"/>
    <property type="match status" value="1"/>
</dbReference>
<keyword evidence="3" id="KW-0677">Repeat</keyword>
<dbReference type="GO" id="GO:0008270">
    <property type="term" value="F:zinc ion binding"/>
    <property type="evidence" value="ECO:0007669"/>
    <property type="project" value="UniProtKB-KW"/>
</dbReference>
<keyword evidence="2" id="KW-0479">Metal-binding</keyword>
<sequence length="309" mass="35943">MDNDLRLDSYRQTSKHGGCRRKRHVCSECGKSYNKNWRLKNIQGLIPARDHTSAHLTDVVNLFIRPYHLKRHVLVHTGATYKCSYPGCTQTFTLKYSLRRHVKRSHNNPFTCQYEGCDQSFKKSSQLTRHTCVHTNECLFKCRMEGCDAGFNSSSRLQRHMKKHNKGYICSTSGCSAAFDTFSKLTVHTRSHGYTCEHCSRTFKEVWELKKHAVIHNPNRKMYECPREGCNRVYTKAFNLKAHIKAFHDGERPYLCTVEGCEKGFAHKFSLKQHLVLHSQRRIKPTPSPQDKSLQKKKEKGNPCHWPNN</sequence>
<dbReference type="GO" id="GO:0006357">
    <property type="term" value="P:regulation of transcription by RNA polymerase II"/>
    <property type="evidence" value="ECO:0007669"/>
    <property type="project" value="TreeGrafter"/>
</dbReference>
<dbReference type="InterPro" id="IPR051061">
    <property type="entry name" value="Zinc_finger_trans_reg"/>
</dbReference>
<dbReference type="Pfam" id="PF00096">
    <property type="entry name" value="zf-C2H2"/>
    <property type="match status" value="3"/>
</dbReference>
<keyword evidence="8" id="KW-0804">Transcription</keyword>
<feature type="domain" description="C2H2-type" evidence="12">
    <location>
        <begin position="254"/>
        <end position="283"/>
    </location>
</feature>
<evidence type="ECO:0000256" key="4">
    <source>
        <dbReference type="ARBA" id="ARBA00022771"/>
    </source>
</evidence>
<keyword evidence="9" id="KW-0539">Nucleus</keyword>
<name>A0A9X0CRW8_9CNID</name>
<dbReference type="Gene3D" id="3.30.160.60">
    <property type="entry name" value="Classic Zinc Finger"/>
    <property type="match status" value="7"/>
</dbReference>
<dbReference type="InterPro" id="IPR054599">
    <property type="entry name" value="TFIIIA_Zfn-C2H2"/>
</dbReference>
<evidence type="ECO:0000256" key="2">
    <source>
        <dbReference type="ARBA" id="ARBA00022723"/>
    </source>
</evidence>
<dbReference type="InterPro" id="IPR036236">
    <property type="entry name" value="Znf_C2H2_sf"/>
</dbReference>
<evidence type="ECO:0000256" key="1">
    <source>
        <dbReference type="ARBA" id="ARBA00004123"/>
    </source>
</evidence>
<feature type="domain" description="C2H2-type" evidence="12">
    <location>
        <begin position="194"/>
        <end position="221"/>
    </location>
</feature>
<evidence type="ECO:0000313" key="13">
    <source>
        <dbReference type="EMBL" id="KAJ7371968.1"/>
    </source>
</evidence>
<dbReference type="OrthoDB" id="6021436at2759"/>
<comment type="subcellular location">
    <subcellularLocation>
        <location evidence="1">Nucleus</location>
    </subcellularLocation>
</comment>